<keyword evidence="4" id="KW-1185">Reference proteome</keyword>
<feature type="region of interest" description="Disordered" evidence="1">
    <location>
        <begin position="65"/>
        <end position="84"/>
    </location>
</feature>
<name>A0A0Q3RVP3_AMAAE</name>
<dbReference type="InterPro" id="IPR036921">
    <property type="entry name" value="PurM-like_N_sf"/>
</dbReference>
<dbReference type="GO" id="GO:0006164">
    <property type="term" value="P:purine nucleotide biosynthetic process"/>
    <property type="evidence" value="ECO:0007669"/>
    <property type="project" value="TreeGrafter"/>
</dbReference>
<dbReference type="PANTHER" id="PTHR10099">
    <property type="entry name" value="PHOSPHORIBOSYLFORMYLGLYCINAMIDINE SYNTHASE"/>
    <property type="match status" value="1"/>
</dbReference>
<dbReference type="OrthoDB" id="6666987at2759"/>
<proteinExistence type="predicted"/>
<dbReference type="SUPFAM" id="SSF55326">
    <property type="entry name" value="PurM N-terminal domain-like"/>
    <property type="match status" value="1"/>
</dbReference>
<dbReference type="STRING" id="12930.A0A0Q3RVP3"/>
<dbReference type="EMBL" id="LMAW01000606">
    <property type="protein sequence ID" value="KQL03085.1"/>
    <property type="molecule type" value="Genomic_DNA"/>
</dbReference>
<protein>
    <recommendedName>
        <fullName evidence="2">FGAR-AT PurM N-terminal-like domain-containing protein</fullName>
    </recommendedName>
</protein>
<dbReference type="PANTHER" id="PTHR10099:SF1">
    <property type="entry name" value="PHOSPHORIBOSYLFORMYLGLYCINAMIDINE SYNTHASE"/>
    <property type="match status" value="1"/>
</dbReference>
<reference evidence="3 4" key="1">
    <citation type="submission" date="2015-10" db="EMBL/GenBank/DDBJ databases">
        <authorList>
            <person name="Gilbert D.G."/>
        </authorList>
    </citation>
    <scope>NUCLEOTIDE SEQUENCE [LARGE SCALE GENOMIC DNA]</scope>
    <source>
        <strain evidence="3">FVVF132</strain>
    </source>
</reference>
<evidence type="ECO:0000313" key="4">
    <source>
        <dbReference type="Proteomes" id="UP000051836"/>
    </source>
</evidence>
<gene>
    <name evidence="3" type="ORF">AAES_33082</name>
</gene>
<comment type="caution">
    <text evidence="3">The sequence shown here is derived from an EMBL/GenBank/DDBJ whole genome shotgun (WGS) entry which is preliminary data.</text>
</comment>
<sequence length="121" mass="12657">MPLANVANVTLSHLNTMGAAMVLGEQPIKGLLDASAGAHLALTKALNNLVFARVTDLHVSGDGGDLGAVGDGGEMPPPPPAHGQWVAQKARTQLRHLRLHSAHCGHQDIVTQEPWSHHGHG</sequence>
<organism evidence="3 4">
    <name type="scientific">Amazona aestiva</name>
    <name type="common">Blue-fronted Amazon parrot</name>
    <dbReference type="NCBI Taxonomy" id="12930"/>
    <lineage>
        <taxon>Eukaryota</taxon>
        <taxon>Metazoa</taxon>
        <taxon>Chordata</taxon>
        <taxon>Craniata</taxon>
        <taxon>Vertebrata</taxon>
        <taxon>Euteleostomi</taxon>
        <taxon>Archelosauria</taxon>
        <taxon>Archosauria</taxon>
        <taxon>Dinosauria</taxon>
        <taxon>Saurischia</taxon>
        <taxon>Theropoda</taxon>
        <taxon>Coelurosauria</taxon>
        <taxon>Aves</taxon>
        <taxon>Neognathae</taxon>
        <taxon>Neoaves</taxon>
        <taxon>Telluraves</taxon>
        <taxon>Australaves</taxon>
        <taxon>Psittaciformes</taxon>
        <taxon>Psittacidae</taxon>
        <taxon>Amazona</taxon>
    </lineage>
</organism>
<dbReference type="Proteomes" id="UP000051836">
    <property type="component" value="Unassembled WGS sequence"/>
</dbReference>
<evidence type="ECO:0000256" key="1">
    <source>
        <dbReference type="SAM" id="MobiDB-lite"/>
    </source>
</evidence>
<evidence type="ECO:0000313" key="3">
    <source>
        <dbReference type="EMBL" id="KQL03085.1"/>
    </source>
</evidence>
<dbReference type="InterPro" id="IPR055181">
    <property type="entry name" value="FGAR-AT_PurM_N-like"/>
</dbReference>
<evidence type="ECO:0000259" key="2">
    <source>
        <dbReference type="Pfam" id="PF22689"/>
    </source>
</evidence>
<feature type="domain" description="FGAR-AT PurM N-terminal-like" evidence="2">
    <location>
        <begin position="1"/>
        <end position="58"/>
    </location>
</feature>
<dbReference type="Pfam" id="PF22689">
    <property type="entry name" value="FGAR-AT_PurM_N-like"/>
    <property type="match status" value="1"/>
</dbReference>
<dbReference type="GO" id="GO:0005737">
    <property type="term" value="C:cytoplasm"/>
    <property type="evidence" value="ECO:0007669"/>
    <property type="project" value="TreeGrafter"/>
</dbReference>
<dbReference type="AlphaFoldDB" id="A0A0Q3RVP3"/>
<dbReference type="GO" id="GO:0004642">
    <property type="term" value="F:phosphoribosylformylglycinamidine synthase activity"/>
    <property type="evidence" value="ECO:0007669"/>
    <property type="project" value="TreeGrafter"/>
</dbReference>
<accession>A0A0Q3RVP3</accession>